<accession>A0A1T5DTQ8</accession>
<name>A0A1T5DTQ8_9BACT</name>
<evidence type="ECO:0000259" key="2">
    <source>
        <dbReference type="Pfam" id="PF18962"/>
    </source>
</evidence>
<feature type="signal peptide" evidence="1">
    <location>
        <begin position="1"/>
        <end position="21"/>
    </location>
</feature>
<feature type="chain" id="PRO_5013137766" evidence="1">
    <location>
        <begin position="22"/>
        <end position="120"/>
    </location>
</feature>
<gene>
    <name evidence="3" type="ORF">SAMN05660293_01908</name>
</gene>
<dbReference type="Pfam" id="PF18962">
    <property type="entry name" value="Por_Secre_tail"/>
    <property type="match status" value="1"/>
</dbReference>
<organism evidence="3 4">
    <name type="scientific">Dyadobacter psychrophilus</name>
    <dbReference type="NCBI Taxonomy" id="651661"/>
    <lineage>
        <taxon>Bacteria</taxon>
        <taxon>Pseudomonadati</taxon>
        <taxon>Bacteroidota</taxon>
        <taxon>Cytophagia</taxon>
        <taxon>Cytophagales</taxon>
        <taxon>Spirosomataceae</taxon>
        <taxon>Dyadobacter</taxon>
    </lineage>
</organism>
<dbReference type="OrthoDB" id="9802522at2"/>
<evidence type="ECO:0000256" key="1">
    <source>
        <dbReference type="SAM" id="SignalP"/>
    </source>
</evidence>
<dbReference type="NCBIfam" id="TIGR04183">
    <property type="entry name" value="Por_Secre_tail"/>
    <property type="match status" value="1"/>
</dbReference>
<dbReference type="AlphaFoldDB" id="A0A1T5DTQ8"/>
<dbReference type="EMBL" id="FUZA01000002">
    <property type="protein sequence ID" value="SKB75167.1"/>
    <property type="molecule type" value="Genomic_DNA"/>
</dbReference>
<reference evidence="4" key="1">
    <citation type="submission" date="2017-02" db="EMBL/GenBank/DDBJ databases">
        <authorList>
            <person name="Varghese N."/>
            <person name="Submissions S."/>
        </authorList>
    </citation>
    <scope>NUCLEOTIDE SEQUENCE [LARGE SCALE GENOMIC DNA]</scope>
    <source>
        <strain evidence="4">DSM 22270</strain>
    </source>
</reference>
<dbReference type="RefSeq" id="WP_082214443.1">
    <property type="nucleotide sequence ID" value="NZ_FUZA01000002.1"/>
</dbReference>
<protein>
    <submittedName>
        <fullName evidence="3">Por secretion system C-terminal sorting domain-containing protein</fullName>
    </submittedName>
</protein>
<keyword evidence="4" id="KW-1185">Reference proteome</keyword>
<evidence type="ECO:0000313" key="4">
    <source>
        <dbReference type="Proteomes" id="UP000190897"/>
    </source>
</evidence>
<dbReference type="Proteomes" id="UP000190897">
    <property type="component" value="Unassembled WGS sequence"/>
</dbReference>
<dbReference type="InterPro" id="IPR026444">
    <property type="entry name" value="Secre_tail"/>
</dbReference>
<evidence type="ECO:0000313" key="3">
    <source>
        <dbReference type="EMBL" id="SKB75167.1"/>
    </source>
</evidence>
<sequence length="120" mass="13810">MKKILTSVTALLLFCAFQTQAQEKIIRSKYGLTIYPTIKRPNPVTIYPNPAKSSIRIRSAKPIIGFDLEVFDQTGLSYLKQPQWNGEAVDVSKLHNGIYIVRFTRGREHYSQKLIVKQER</sequence>
<feature type="domain" description="Secretion system C-terminal sorting" evidence="2">
    <location>
        <begin position="46"/>
        <end position="116"/>
    </location>
</feature>
<dbReference type="STRING" id="651661.SAMN05660293_01908"/>
<keyword evidence="1" id="KW-0732">Signal</keyword>
<proteinExistence type="predicted"/>